<dbReference type="InterPro" id="IPR024788">
    <property type="entry name" value="Malectin-like_Carb-bd_dom"/>
</dbReference>
<dbReference type="OrthoDB" id="1394818at2759"/>
<feature type="chain" id="PRO_5029457414" description="Leucine-rich repeat receptor-like serine/threonine-protein kinase" evidence="8">
    <location>
        <begin position="20"/>
        <end position="480"/>
    </location>
</feature>
<dbReference type="Pfam" id="PF00560">
    <property type="entry name" value="LRR_1"/>
    <property type="match status" value="1"/>
</dbReference>
<dbReference type="InterPro" id="IPR001611">
    <property type="entry name" value="Leu-rich_rpt"/>
</dbReference>
<name>A0A7J7KXL1_9MAGN</name>
<evidence type="ECO:0000256" key="8">
    <source>
        <dbReference type="SAM" id="SignalP"/>
    </source>
</evidence>
<dbReference type="GO" id="GO:0016020">
    <property type="term" value="C:membrane"/>
    <property type="evidence" value="ECO:0007669"/>
    <property type="project" value="UniProtKB-SubCell"/>
</dbReference>
<evidence type="ECO:0000256" key="2">
    <source>
        <dbReference type="ARBA" id="ARBA00022614"/>
    </source>
</evidence>
<dbReference type="Pfam" id="PF08263">
    <property type="entry name" value="LRRNT_2"/>
    <property type="match status" value="1"/>
</dbReference>
<evidence type="ECO:0000259" key="10">
    <source>
        <dbReference type="Pfam" id="PF12819"/>
    </source>
</evidence>
<evidence type="ECO:0000256" key="4">
    <source>
        <dbReference type="ARBA" id="ARBA00022729"/>
    </source>
</evidence>
<evidence type="ECO:0000313" key="11">
    <source>
        <dbReference type="EMBL" id="KAF6135111.1"/>
    </source>
</evidence>
<dbReference type="PANTHER" id="PTHR45631:SF3">
    <property type="entry name" value="OS05G0393100 PROTEIN"/>
    <property type="match status" value="1"/>
</dbReference>
<organism evidence="11 12">
    <name type="scientific">Kingdonia uniflora</name>
    <dbReference type="NCBI Taxonomy" id="39325"/>
    <lineage>
        <taxon>Eukaryota</taxon>
        <taxon>Viridiplantae</taxon>
        <taxon>Streptophyta</taxon>
        <taxon>Embryophyta</taxon>
        <taxon>Tracheophyta</taxon>
        <taxon>Spermatophyta</taxon>
        <taxon>Magnoliopsida</taxon>
        <taxon>Ranunculales</taxon>
        <taxon>Circaeasteraceae</taxon>
        <taxon>Kingdonia</taxon>
    </lineage>
</organism>
<evidence type="ECO:0000256" key="3">
    <source>
        <dbReference type="ARBA" id="ARBA00022692"/>
    </source>
</evidence>
<evidence type="ECO:0000256" key="5">
    <source>
        <dbReference type="ARBA" id="ARBA00022737"/>
    </source>
</evidence>
<keyword evidence="6" id="KW-1133">Transmembrane helix</keyword>
<dbReference type="InterPro" id="IPR032675">
    <property type="entry name" value="LRR_dom_sf"/>
</dbReference>
<dbReference type="PANTHER" id="PTHR45631">
    <property type="entry name" value="OS07G0107800 PROTEIN-RELATED"/>
    <property type="match status" value="1"/>
</dbReference>
<accession>A0A7J7KXL1</accession>
<dbReference type="Pfam" id="PF12819">
    <property type="entry name" value="Malectin_like"/>
    <property type="match status" value="1"/>
</dbReference>
<evidence type="ECO:0000259" key="9">
    <source>
        <dbReference type="Pfam" id="PF08263"/>
    </source>
</evidence>
<keyword evidence="3" id="KW-0812">Transmembrane</keyword>
<sequence>MSLMAVVFIVVFLVSKANSQFLPPKGLLINCGASESTIIDGRRWLPDTNFISRGFGTPKSLAIPDLFPTLITLRSFPLRESETPRRFCYEVPVFRHGKYLVRTSYYYGGINGAGVSPPVFDQIVDGTIWTVVNTTEDYNLGLSSYYEGFFVAAGRTMSVCVATNVYTDSDPYISSLEFVILGDSVYNSTDFGKNGLSLVARSSFGYGGPIIKFPDDPFDRYWEPFLDSNPVIESIRNVSVSSFWNLPPSKVFYNELTTNEVKSIELQWPQVSLPNTSYYIALYFADNRGPSSGKFNIIINGIEYYHHLNATSDGVVVFTSRWPLLGLTNITLAPSALSEVGPLINAGEIFKILLLGGRTATRDVIALERLRKSLQNPPIDWNGDPCLPRQYTWSGVTCSEGPRIRVITLNMSSMGLSGSISPGIAKLTALTDIWLANNSLSGIIPDLRSLSKLETLHLEGNQFNGNLSPSLGSIGSLREL</sequence>
<evidence type="ECO:0000313" key="12">
    <source>
        <dbReference type="Proteomes" id="UP000541444"/>
    </source>
</evidence>
<feature type="signal peptide" evidence="8">
    <location>
        <begin position="1"/>
        <end position="19"/>
    </location>
</feature>
<protein>
    <recommendedName>
        <fullName evidence="13">Leucine-rich repeat receptor-like serine/threonine-protein kinase</fullName>
    </recommendedName>
</protein>
<keyword evidence="12" id="KW-1185">Reference proteome</keyword>
<dbReference type="EMBL" id="JACGCM010002813">
    <property type="protein sequence ID" value="KAF6135111.1"/>
    <property type="molecule type" value="Genomic_DNA"/>
</dbReference>
<keyword evidence="2" id="KW-0433">Leucine-rich repeat</keyword>
<comment type="subcellular location">
    <subcellularLocation>
        <location evidence="1">Membrane</location>
        <topology evidence="1">Single-pass membrane protein</topology>
    </subcellularLocation>
</comment>
<proteinExistence type="predicted"/>
<feature type="domain" description="Leucine-rich repeat-containing N-terminal plant-type" evidence="9">
    <location>
        <begin position="362"/>
        <end position="399"/>
    </location>
</feature>
<evidence type="ECO:0000256" key="7">
    <source>
        <dbReference type="ARBA" id="ARBA00023136"/>
    </source>
</evidence>
<dbReference type="Gene3D" id="3.80.10.10">
    <property type="entry name" value="Ribonuclease Inhibitor"/>
    <property type="match status" value="1"/>
</dbReference>
<dbReference type="Proteomes" id="UP000541444">
    <property type="component" value="Unassembled WGS sequence"/>
</dbReference>
<comment type="caution">
    <text evidence="11">The sequence shown here is derived from an EMBL/GenBank/DDBJ whole genome shotgun (WGS) entry which is preliminary data.</text>
</comment>
<feature type="domain" description="Malectin-like" evidence="10">
    <location>
        <begin position="29"/>
        <end position="352"/>
    </location>
</feature>
<dbReference type="AlphaFoldDB" id="A0A7J7KXL1"/>
<keyword evidence="7" id="KW-0472">Membrane</keyword>
<dbReference type="SUPFAM" id="SSF52058">
    <property type="entry name" value="L domain-like"/>
    <property type="match status" value="1"/>
</dbReference>
<gene>
    <name evidence="11" type="ORF">GIB67_040422</name>
</gene>
<reference evidence="11 12" key="1">
    <citation type="journal article" date="2020" name="IScience">
        <title>Genome Sequencing of the Endangered Kingdonia uniflora (Circaeasteraceae, Ranunculales) Reveals Potential Mechanisms of Evolutionary Specialization.</title>
        <authorList>
            <person name="Sun Y."/>
            <person name="Deng T."/>
            <person name="Zhang A."/>
            <person name="Moore M.J."/>
            <person name="Landis J.B."/>
            <person name="Lin N."/>
            <person name="Zhang H."/>
            <person name="Zhang X."/>
            <person name="Huang J."/>
            <person name="Zhang X."/>
            <person name="Sun H."/>
            <person name="Wang H."/>
        </authorList>
    </citation>
    <scope>NUCLEOTIDE SEQUENCE [LARGE SCALE GENOMIC DNA]</scope>
    <source>
        <strain evidence="11">TB1705</strain>
        <tissue evidence="11">Leaf</tissue>
    </source>
</reference>
<keyword evidence="4 8" id="KW-0732">Signal</keyword>
<dbReference type="FunFam" id="3.80.10.10:FF:000129">
    <property type="entry name" value="Leucine-rich repeat receptor-like kinase"/>
    <property type="match status" value="1"/>
</dbReference>
<evidence type="ECO:0000256" key="1">
    <source>
        <dbReference type="ARBA" id="ARBA00004167"/>
    </source>
</evidence>
<evidence type="ECO:0000256" key="6">
    <source>
        <dbReference type="ARBA" id="ARBA00022989"/>
    </source>
</evidence>
<keyword evidence="5" id="KW-0677">Repeat</keyword>
<dbReference type="InterPro" id="IPR013210">
    <property type="entry name" value="LRR_N_plant-typ"/>
</dbReference>
<evidence type="ECO:0008006" key="13">
    <source>
        <dbReference type="Google" id="ProtNLM"/>
    </source>
</evidence>